<dbReference type="Proteomes" id="UP000799439">
    <property type="component" value="Unassembled WGS sequence"/>
</dbReference>
<dbReference type="OrthoDB" id="4358152at2759"/>
<accession>A0A9P4JDZ4</accession>
<proteinExistence type="predicted"/>
<reference evidence="1" key="1">
    <citation type="journal article" date="2020" name="Stud. Mycol.">
        <title>101 Dothideomycetes genomes: a test case for predicting lifestyles and emergence of pathogens.</title>
        <authorList>
            <person name="Haridas S."/>
            <person name="Albert R."/>
            <person name="Binder M."/>
            <person name="Bloem J."/>
            <person name="Labutti K."/>
            <person name="Salamov A."/>
            <person name="Andreopoulos B."/>
            <person name="Baker S."/>
            <person name="Barry K."/>
            <person name="Bills G."/>
            <person name="Bluhm B."/>
            <person name="Cannon C."/>
            <person name="Castanera R."/>
            <person name="Culley D."/>
            <person name="Daum C."/>
            <person name="Ezra D."/>
            <person name="Gonzalez J."/>
            <person name="Henrissat B."/>
            <person name="Kuo A."/>
            <person name="Liang C."/>
            <person name="Lipzen A."/>
            <person name="Lutzoni F."/>
            <person name="Magnuson J."/>
            <person name="Mondo S."/>
            <person name="Nolan M."/>
            <person name="Ohm R."/>
            <person name="Pangilinan J."/>
            <person name="Park H.-J."/>
            <person name="Ramirez L."/>
            <person name="Alfaro M."/>
            <person name="Sun H."/>
            <person name="Tritt A."/>
            <person name="Yoshinaga Y."/>
            <person name="Zwiers L.-H."/>
            <person name="Turgeon B."/>
            <person name="Goodwin S."/>
            <person name="Spatafora J."/>
            <person name="Crous P."/>
            <person name="Grigoriev I."/>
        </authorList>
    </citation>
    <scope>NUCLEOTIDE SEQUENCE</scope>
    <source>
        <strain evidence="1">CBS 260.36</strain>
    </source>
</reference>
<protein>
    <recommendedName>
        <fullName evidence="3">F-box domain-containing protein</fullName>
    </recommendedName>
</protein>
<evidence type="ECO:0000313" key="2">
    <source>
        <dbReference type="Proteomes" id="UP000799439"/>
    </source>
</evidence>
<organism evidence="1 2">
    <name type="scientific">Myriangium duriaei CBS 260.36</name>
    <dbReference type="NCBI Taxonomy" id="1168546"/>
    <lineage>
        <taxon>Eukaryota</taxon>
        <taxon>Fungi</taxon>
        <taxon>Dikarya</taxon>
        <taxon>Ascomycota</taxon>
        <taxon>Pezizomycotina</taxon>
        <taxon>Dothideomycetes</taxon>
        <taxon>Dothideomycetidae</taxon>
        <taxon>Myriangiales</taxon>
        <taxon>Myriangiaceae</taxon>
        <taxon>Myriangium</taxon>
    </lineage>
</organism>
<dbReference type="EMBL" id="ML996081">
    <property type="protein sequence ID" value="KAF2157099.1"/>
    <property type="molecule type" value="Genomic_DNA"/>
</dbReference>
<name>A0A9P4JDZ4_9PEZI</name>
<gene>
    <name evidence="1" type="ORF">K461DRAFT_10605</name>
</gene>
<comment type="caution">
    <text evidence="1">The sequence shown here is derived from an EMBL/GenBank/DDBJ whole genome shotgun (WGS) entry which is preliminary data.</text>
</comment>
<evidence type="ECO:0000313" key="1">
    <source>
        <dbReference type="EMBL" id="KAF2157099.1"/>
    </source>
</evidence>
<dbReference type="AlphaFoldDB" id="A0A9P4JDZ4"/>
<keyword evidence="2" id="KW-1185">Reference proteome</keyword>
<sequence length="401" mass="46098">MHSDGLFENLPPEILLDIVFRLPDLESLDTLLRASPNAWRFFAVHGAAVTDHILNSGFLHSHIQVAIRIVAFIRQGCFPITTLQDLLTQVTGEAIRHSFNPSENAFSPTKFPSPTSPAVMRGIIVTARRIKASTLDCLQFYLYRFRQLRPYQRPEYGGETLNKHGLPELVQCVRRDIGPPTWVEEQRVCRALWRIQLVEDLKKALRKGVITTWCRSDVALLKNMQLADIYCYKEVAAEFREMQLHDAPISDFTEQTMISTVMEYLNERSLARFQASLSRPRPWPAPQPEDGDWSAVAAQWADEIQEFDHDLGYSHMAKKLTSGPYRRLGFGIWSSLRLREYGFNKPRGLFTDDVIVAWISVLGIEDVEILRRSGRFIVYCDIVRAARFDLLRRKIAKAVRH</sequence>
<evidence type="ECO:0008006" key="3">
    <source>
        <dbReference type="Google" id="ProtNLM"/>
    </source>
</evidence>